<accession>A0A5A7QSL9</accession>
<feature type="region of interest" description="Disordered" evidence="1">
    <location>
        <begin position="97"/>
        <end position="196"/>
    </location>
</feature>
<feature type="compositionally biased region" description="Low complexity" evidence="1">
    <location>
        <begin position="144"/>
        <end position="156"/>
    </location>
</feature>
<sequence length="196" mass="21231">METVRKFMAVNVLVILAVGLMLTGKSSADPTGCLACLGLCILDPSNIFPDDLDYCKLGCALSMCSNFSKRNDSSQSNFSFSLEFLSMSPATTNTVARRWPCHRHLPRRPPLDTPPSSAPTPDAPQTSIAVRRATNRISETSRAPPSSYLSPSLTPTALQPTPVARRATEDVENRMKIISGDCDDLENGTSRTLPSE</sequence>
<organism evidence="3 4">
    <name type="scientific">Striga asiatica</name>
    <name type="common">Asiatic witchweed</name>
    <name type="synonym">Buchnera asiatica</name>
    <dbReference type="NCBI Taxonomy" id="4170"/>
    <lineage>
        <taxon>Eukaryota</taxon>
        <taxon>Viridiplantae</taxon>
        <taxon>Streptophyta</taxon>
        <taxon>Embryophyta</taxon>
        <taxon>Tracheophyta</taxon>
        <taxon>Spermatophyta</taxon>
        <taxon>Magnoliopsida</taxon>
        <taxon>eudicotyledons</taxon>
        <taxon>Gunneridae</taxon>
        <taxon>Pentapetalae</taxon>
        <taxon>asterids</taxon>
        <taxon>lamiids</taxon>
        <taxon>Lamiales</taxon>
        <taxon>Orobanchaceae</taxon>
        <taxon>Buchnereae</taxon>
        <taxon>Striga</taxon>
    </lineage>
</organism>
<keyword evidence="3" id="KW-0418">Kinase</keyword>
<feature type="compositionally biased region" description="Polar residues" evidence="1">
    <location>
        <begin position="187"/>
        <end position="196"/>
    </location>
</feature>
<feature type="compositionally biased region" description="Basic and acidic residues" evidence="1">
    <location>
        <begin position="166"/>
        <end position="175"/>
    </location>
</feature>
<name>A0A5A7QSL9_STRAF</name>
<feature type="signal peptide" evidence="2">
    <location>
        <begin position="1"/>
        <end position="28"/>
    </location>
</feature>
<dbReference type="Proteomes" id="UP000325081">
    <property type="component" value="Unassembled WGS sequence"/>
</dbReference>
<keyword evidence="2" id="KW-0732">Signal</keyword>
<dbReference type="EMBL" id="BKCP01008292">
    <property type="protein sequence ID" value="GER48375.1"/>
    <property type="molecule type" value="Genomic_DNA"/>
</dbReference>
<keyword evidence="3" id="KW-0808">Transferase</keyword>
<feature type="chain" id="PRO_5022962011" evidence="2">
    <location>
        <begin position="29"/>
        <end position="196"/>
    </location>
</feature>
<evidence type="ECO:0000313" key="3">
    <source>
        <dbReference type="EMBL" id="GER48375.1"/>
    </source>
</evidence>
<gene>
    <name evidence="3" type="ORF">STAS_25537</name>
</gene>
<evidence type="ECO:0000313" key="4">
    <source>
        <dbReference type="Proteomes" id="UP000325081"/>
    </source>
</evidence>
<comment type="caution">
    <text evidence="3">The sequence shown here is derived from an EMBL/GenBank/DDBJ whole genome shotgun (WGS) entry which is preliminary data.</text>
</comment>
<feature type="compositionally biased region" description="Pro residues" evidence="1">
    <location>
        <begin position="111"/>
        <end position="122"/>
    </location>
</feature>
<dbReference type="OrthoDB" id="653285at2759"/>
<dbReference type="AlphaFoldDB" id="A0A5A7QSL9"/>
<dbReference type="GO" id="GO:0016301">
    <property type="term" value="F:kinase activity"/>
    <property type="evidence" value="ECO:0007669"/>
    <property type="project" value="UniProtKB-KW"/>
</dbReference>
<protein>
    <submittedName>
        <fullName evidence="3">Protein kinase family protein</fullName>
    </submittedName>
</protein>
<evidence type="ECO:0000256" key="2">
    <source>
        <dbReference type="SAM" id="SignalP"/>
    </source>
</evidence>
<evidence type="ECO:0000256" key="1">
    <source>
        <dbReference type="SAM" id="MobiDB-lite"/>
    </source>
</evidence>
<reference evidence="4" key="1">
    <citation type="journal article" date="2019" name="Curr. Biol.">
        <title>Genome Sequence of Striga asiatica Provides Insight into the Evolution of Plant Parasitism.</title>
        <authorList>
            <person name="Yoshida S."/>
            <person name="Kim S."/>
            <person name="Wafula E.K."/>
            <person name="Tanskanen J."/>
            <person name="Kim Y.M."/>
            <person name="Honaas L."/>
            <person name="Yang Z."/>
            <person name="Spallek T."/>
            <person name="Conn C.E."/>
            <person name="Ichihashi Y."/>
            <person name="Cheong K."/>
            <person name="Cui S."/>
            <person name="Der J.P."/>
            <person name="Gundlach H."/>
            <person name="Jiao Y."/>
            <person name="Hori C."/>
            <person name="Ishida J.K."/>
            <person name="Kasahara H."/>
            <person name="Kiba T."/>
            <person name="Kim M.S."/>
            <person name="Koo N."/>
            <person name="Laohavisit A."/>
            <person name="Lee Y.H."/>
            <person name="Lumba S."/>
            <person name="McCourt P."/>
            <person name="Mortimer J.C."/>
            <person name="Mutuku J.M."/>
            <person name="Nomura T."/>
            <person name="Sasaki-Sekimoto Y."/>
            <person name="Seto Y."/>
            <person name="Wang Y."/>
            <person name="Wakatake T."/>
            <person name="Sakakibara H."/>
            <person name="Demura T."/>
            <person name="Yamaguchi S."/>
            <person name="Yoneyama K."/>
            <person name="Manabe R.I."/>
            <person name="Nelson D.C."/>
            <person name="Schulman A.H."/>
            <person name="Timko M.P."/>
            <person name="dePamphilis C.W."/>
            <person name="Choi D."/>
            <person name="Shirasu K."/>
        </authorList>
    </citation>
    <scope>NUCLEOTIDE SEQUENCE [LARGE SCALE GENOMIC DNA]</scope>
    <source>
        <strain evidence="4">cv. UVA1</strain>
    </source>
</reference>
<keyword evidence="4" id="KW-1185">Reference proteome</keyword>
<proteinExistence type="predicted"/>